<reference evidence="2" key="2">
    <citation type="submission" date="2020-05" db="UniProtKB">
        <authorList>
            <consortium name="EnsemblMetazoa"/>
        </authorList>
    </citation>
    <scope>IDENTIFICATION</scope>
    <source>
        <strain evidence="2">JHB</strain>
    </source>
</reference>
<protein>
    <submittedName>
        <fullName evidence="1 2">Tubulin alpha chain</fullName>
    </submittedName>
</protein>
<name>B0XGI3_CULQU</name>
<sequence>MLTSVQAAPSWRGLVRAPTRSLAKHFPIAAGHRNEPLAVPPEQLIAAKEDAFDNDVVLVRLRKLAG</sequence>
<proteinExistence type="predicted"/>
<dbReference type="HOGENOM" id="CLU_2833694_0_0_1"/>
<reference evidence="1" key="1">
    <citation type="submission" date="2007-03" db="EMBL/GenBank/DDBJ databases">
        <title>Annotation of Culex pipiens quinquefasciatus.</title>
        <authorList>
            <consortium name="The Broad Institute Genome Sequencing Platform"/>
            <person name="Atkinson P.W."/>
            <person name="Hemingway J."/>
            <person name="Christensen B.M."/>
            <person name="Higgs S."/>
            <person name="Kodira C."/>
            <person name="Hannick L."/>
            <person name="Megy K."/>
            <person name="O'Leary S."/>
            <person name="Pearson M."/>
            <person name="Haas B.J."/>
            <person name="Mauceli E."/>
            <person name="Wortman J.R."/>
            <person name="Lee N.H."/>
            <person name="Guigo R."/>
            <person name="Stanke M."/>
            <person name="Alvarado L."/>
            <person name="Amedeo P."/>
            <person name="Antoine C.H."/>
            <person name="Arensburger P."/>
            <person name="Bidwell S.L."/>
            <person name="Crawford M."/>
            <person name="Camaro F."/>
            <person name="Devon K."/>
            <person name="Engels R."/>
            <person name="Hammond M."/>
            <person name="Howarth C."/>
            <person name="Koehrsen M."/>
            <person name="Lawson D."/>
            <person name="Montgomery P."/>
            <person name="Nene V."/>
            <person name="Nusbaum C."/>
            <person name="Puiu D."/>
            <person name="Romero-Severson J."/>
            <person name="Severson D.W."/>
            <person name="Shumway M."/>
            <person name="Sisk P."/>
            <person name="Stolte C."/>
            <person name="Zeng Q."/>
            <person name="Eisenstadt E."/>
            <person name="Fraser-Liggett C."/>
            <person name="Strausberg R."/>
            <person name="Galagan J."/>
            <person name="Birren B."/>
            <person name="Collins F.H."/>
        </authorList>
    </citation>
    <scope>NUCLEOTIDE SEQUENCE [LARGE SCALE GENOMIC DNA]</scope>
    <source>
        <strain evidence="1">JHB</strain>
    </source>
</reference>
<evidence type="ECO:0000313" key="1">
    <source>
        <dbReference type="EMBL" id="EDS27647.1"/>
    </source>
</evidence>
<dbReference type="EnsemblMetazoa" id="CPIJ018616-RA">
    <property type="protein sequence ID" value="CPIJ018616-PA"/>
    <property type="gene ID" value="CPIJ018616"/>
</dbReference>
<dbReference type="EMBL" id="DS233033">
    <property type="protein sequence ID" value="EDS27647.1"/>
    <property type="molecule type" value="Genomic_DNA"/>
</dbReference>
<accession>B0XGI3</accession>
<evidence type="ECO:0000313" key="3">
    <source>
        <dbReference type="Proteomes" id="UP000002320"/>
    </source>
</evidence>
<organism>
    <name type="scientific">Culex quinquefasciatus</name>
    <name type="common">Southern house mosquito</name>
    <name type="synonym">Culex pungens</name>
    <dbReference type="NCBI Taxonomy" id="7176"/>
    <lineage>
        <taxon>Eukaryota</taxon>
        <taxon>Metazoa</taxon>
        <taxon>Ecdysozoa</taxon>
        <taxon>Arthropoda</taxon>
        <taxon>Hexapoda</taxon>
        <taxon>Insecta</taxon>
        <taxon>Pterygota</taxon>
        <taxon>Neoptera</taxon>
        <taxon>Endopterygota</taxon>
        <taxon>Diptera</taxon>
        <taxon>Nematocera</taxon>
        <taxon>Culicoidea</taxon>
        <taxon>Culicidae</taxon>
        <taxon>Culicinae</taxon>
        <taxon>Culicini</taxon>
        <taxon>Culex</taxon>
        <taxon>Culex</taxon>
    </lineage>
</organism>
<evidence type="ECO:0000313" key="2">
    <source>
        <dbReference type="EnsemblMetazoa" id="CPIJ018616-PA"/>
    </source>
</evidence>
<dbReference type="Proteomes" id="UP000002320">
    <property type="component" value="Unassembled WGS sequence"/>
</dbReference>
<dbReference type="InParanoid" id="B0XGI3"/>
<dbReference type="KEGG" id="cqu:CpipJ_CPIJ018616"/>
<keyword evidence="3" id="KW-1185">Reference proteome</keyword>
<dbReference type="VEuPathDB" id="VectorBase:CPIJ018616"/>
<gene>
    <name evidence="2" type="primary">6052494</name>
    <name evidence="1" type="ORF">CpipJ_CPIJ018616</name>
</gene>
<dbReference type="AlphaFoldDB" id="B0XGI3"/>